<dbReference type="AlphaFoldDB" id="A0A4Q7TZZ2"/>
<comment type="caution">
    <text evidence="7">The sequence shown here is derived from an EMBL/GenBank/DDBJ whole genome shotgun (WGS) entry which is preliminary data.</text>
</comment>
<name>A0A4Q7TZZ2_9MICO</name>
<dbReference type="InterPro" id="IPR049453">
    <property type="entry name" value="Memb_transporter_dom"/>
</dbReference>
<feature type="transmembrane region" description="Helical" evidence="5">
    <location>
        <begin position="251"/>
        <end position="277"/>
    </location>
</feature>
<keyword evidence="8" id="KW-1185">Reference proteome</keyword>
<feature type="transmembrane region" description="Helical" evidence="5">
    <location>
        <begin position="320"/>
        <end position="337"/>
    </location>
</feature>
<proteinExistence type="predicted"/>
<dbReference type="OrthoDB" id="4989419at2"/>
<feature type="transmembrane region" description="Helical" evidence="5">
    <location>
        <begin position="93"/>
        <end position="112"/>
    </location>
</feature>
<evidence type="ECO:0000313" key="8">
    <source>
        <dbReference type="Proteomes" id="UP000291832"/>
    </source>
</evidence>
<feature type="transmembrane region" description="Helical" evidence="5">
    <location>
        <begin position="147"/>
        <end position="167"/>
    </location>
</feature>
<evidence type="ECO:0000256" key="5">
    <source>
        <dbReference type="SAM" id="Phobius"/>
    </source>
</evidence>
<evidence type="ECO:0000259" key="6">
    <source>
        <dbReference type="Pfam" id="PF13515"/>
    </source>
</evidence>
<keyword evidence="3 5" id="KW-1133">Transmembrane helix</keyword>
<sequence length="343" mass="35241">MKREIRSLFSLPPGPAPRGWIATRAAASMGVPLAVLTLLGREDLGLQAAVGAFLALFVAGAAARERAKVLPIVGVALFACAALGVALAPWPLWLAVGLVVVAVGVSGLAFAFRLGPPGPVFFVLIYGLSGMITAVRDGERVSAPGTVLLTMLAGMVFSYLVALTPLLRRAERARPARPLRALLPGPWLGAGEQELLLRVAVVAVLGTVISVVWLDPHRAYWTVSAGVAVVGLAAGRSHALGRGLHRTAGTLLGAAVYLAIAPLGASPVALVLLLTALQFSIEIVVVRNYALALVFITPLVLLITGSAAGGDPFASAGERVLDTAVGSALAIGSALLHRREARG</sequence>
<feature type="transmembrane region" description="Helical" evidence="5">
    <location>
        <begin position="21"/>
        <end position="39"/>
    </location>
</feature>
<keyword evidence="2 5" id="KW-0812">Transmembrane</keyword>
<protein>
    <submittedName>
        <fullName evidence="7">Fusaric acid resistance family protein</fullName>
    </submittedName>
</protein>
<dbReference type="RefSeq" id="WP_130453052.1">
    <property type="nucleotide sequence ID" value="NZ_QYAG01000001.1"/>
</dbReference>
<evidence type="ECO:0000256" key="2">
    <source>
        <dbReference type="ARBA" id="ARBA00022692"/>
    </source>
</evidence>
<evidence type="ECO:0000256" key="4">
    <source>
        <dbReference type="ARBA" id="ARBA00023136"/>
    </source>
</evidence>
<comment type="subcellular location">
    <subcellularLocation>
        <location evidence="1">Membrane</location>
        <topology evidence="1">Multi-pass membrane protein</topology>
    </subcellularLocation>
</comment>
<evidence type="ECO:0000256" key="3">
    <source>
        <dbReference type="ARBA" id="ARBA00022989"/>
    </source>
</evidence>
<feature type="transmembrane region" description="Helical" evidence="5">
    <location>
        <begin position="45"/>
        <end position="62"/>
    </location>
</feature>
<reference evidence="7 8" key="1">
    <citation type="journal article" date="2015" name="Stand. Genomic Sci.">
        <title>Genomic Encyclopedia of Bacterial and Archaeal Type Strains, Phase III: the genomes of soil and plant-associated and newly described type strains.</title>
        <authorList>
            <person name="Whitman W.B."/>
            <person name="Woyke T."/>
            <person name="Klenk H.P."/>
            <person name="Zhou Y."/>
            <person name="Lilburn T.G."/>
            <person name="Beck B.J."/>
            <person name="De Vos P."/>
            <person name="Vandamme P."/>
            <person name="Eisen J.A."/>
            <person name="Garrity G."/>
            <person name="Hugenholtz P."/>
            <person name="Kyrpides N.C."/>
        </authorList>
    </citation>
    <scope>NUCLEOTIDE SEQUENCE [LARGE SCALE GENOMIC DNA]</scope>
    <source>
        <strain evidence="7 8">RF6</strain>
    </source>
</reference>
<feature type="domain" description="Integral membrane bound transporter" evidence="6">
    <location>
        <begin position="210"/>
        <end position="331"/>
    </location>
</feature>
<dbReference type="GO" id="GO:0016020">
    <property type="term" value="C:membrane"/>
    <property type="evidence" value="ECO:0007669"/>
    <property type="project" value="UniProtKB-SubCell"/>
</dbReference>
<accession>A0A4Q7TZZ2</accession>
<feature type="transmembrane region" description="Helical" evidence="5">
    <location>
        <begin position="289"/>
        <end position="308"/>
    </location>
</feature>
<dbReference type="Proteomes" id="UP000291832">
    <property type="component" value="Unassembled WGS sequence"/>
</dbReference>
<feature type="transmembrane region" description="Helical" evidence="5">
    <location>
        <begin position="119"/>
        <end position="135"/>
    </location>
</feature>
<keyword evidence="4 5" id="KW-0472">Membrane</keyword>
<feature type="transmembrane region" description="Helical" evidence="5">
    <location>
        <begin position="69"/>
        <end position="87"/>
    </location>
</feature>
<evidence type="ECO:0000313" key="7">
    <source>
        <dbReference type="EMBL" id="RZT66694.1"/>
    </source>
</evidence>
<evidence type="ECO:0000256" key="1">
    <source>
        <dbReference type="ARBA" id="ARBA00004141"/>
    </source>
</evidence>
<organism evidence="7 8">
    <name type="scientific">Leucobacter luti</name>
    <dbReference type="NCBI Taxonomy" id="340320"/>
    <lineage>
        <taxon>Bacteria</taxon>
        <taxon>Bacillati</taxon>
        <taxon>Actinomycetota</taxon>
        <taxon>Actinomycetes</taxon>
        <taxon>Micrococcales</taxon>
        <taxon>Microbacteriaceae</taxon>
        <taxon>Leucobacter</taxon>
    </lineage>
</organism>
<dbReference type="EMBL" id="SHKI01000003">
    <property type="protein sequence ID" value="RZT66694.1"/>
    <property type="molecule type" value="Genomic_DNA"/>
</dbReference>
<gene>
    <name evidence="7" type="ORF">EV139_0821</name>
</gene>
<feature type="transmembrane region" description="Helical" evidence="5">
    <location>
        <begin position="195"/>
        <end position="214"/>
    </location>
</feature>
<dbReference type="Pfam" id="PF13515">
    <property type="entry name" value="FUSC_2"/>
    <property type="match status" value="1"/>
</dbReference>